<dbReference type="SUPFAM" id="SSF53756">
    <property type="entry name" value="UDP-Glycosyltransferase/glycogen phosphorylase"/>
    <property type="match status" value="1"/>
</dbReference>
<dbReference type="CDD" id="cd03801">
    <property type="entry name" value="GT4_PimA-like"/>
    <property type="match status" value="1"/>
</dbReference>
<dbReference type="Pfam" id="PF13692">
    <property type="entry name" value="Glyco_trans_1_4"/>
    <property type="match status" value="1"/>
</dbReference>
<accession>A0ABN6S6I0</accession>
<protein>
    <submittedName>
        <fullName evidence="1">Glycosyl transferase</fullName>
    </submittedName>
</protein>
<organism evidence="1 2">
    <name type="scientific">Pseudodesulfovibrio nedwellii</name>
    <dbReference type="NCBI Taxonomy" id="2973072"/>
    <lineage>
        <taxon>Bacteria</taxon>
        <taxon>Pseudomonadati</taxon>
        <taxon>Thermodesulfobacteriota</taxon>
        <taxon>Desulfovibrionia</taxon>
        <taxon>Desulfovibrionales</taxon>
        <taxon>Desulfovibrionaceae</taxon>
    </lineage>
</organism>
<dbReference type="Gene3D" id="3.40.50.2000">
    <property type="entry name" value="Glycogen Phosphorylase B"/>
    <property type="match status" value="2"/>
</dbReference>
<dbReference type="GO" id="GO:0016740">
    <property type="term" value="F:transferase activity"/>
    <property type="evidence" value="ECO:0007669"/>
    <property type="project" value="UniProtKB-KW"/>
</dbReference>
<name>A0ABN6S6I0_9BACT</name>
<proteinExistence type="predicted"/>
<dbReference type="InterPro" id="IPR050194">
    <property type="entry name" value="Glycosyltransferase_grp1"/>
</dbReference>
<dbReference type="Proteomes" id="UP001317742">
    <property type="component" value="Chromosome"/>
</dbReference>
<dbReference type="PANTHER" id="PTHR45947:SF3">
    <property type="entry name" value="SULFOQUINOVOSYL TRANSFERASE SQD2"/>
    <property type="match status" value="1"/>
</dbReference>
<evidence type="ECO:0000313" key="1">
    <source>
        <dbReference type="EMBL" id="BDQ37978.1"/>
    </source>
</evidence>
<dbReference type="RefSeq" id="WP_281760488.1">
    <property type="nucleotide sequence ID" value="NZ_AP026709.1"/>
</dbReference>
<dbReference type="EMBL" id="AP026709">
    <property type="protein sequence ID" value="BDQ37978.1"/>
    <property type="molecule type" value="Genomic_DNA"/>
</dbReference>
<keyword evidence="2" id="KW-1185">Reference proteome</keyword>
<gene>
    <name evidence="1" type="ORF">SYK_23380</name>
</gene>
<evidence type="ECO:0000313" key="2">
    <source>
        <dbReference type="Proteomes" id="UP001317742"/>
    </source>
</evidence>
<keyword evidence="1" id="KW-0808">Transferase</keyword>
<sequence>MKIALCTPFKPLDNPSVSGDVTIARDLLDTLRELGHDVFALPYFPAKEIYRKPALWPGGFLAVDRMVRAARGVDCWLTFGSYYKVPDVFGPTATHRLNIPYFIVQASYAENRGKKLATWSGYTLNKRAMLRADHIFCNRKNDVRGCAKLLSQSRYTAIQPGLPKGLLKQDTVAGAQLRKKWSTGDSVVIVTVAMMRSGVKEQGLRWLFDSCAELIAEGQNITLVVGGDGPCRAELEARAKELLGERVRFLGMIDRLELATIFSAGDMFAFPGLKESLGMVYLEAQMCGLPVVATDDEGAPMVVSHGQTGLITNATHKDFTAGVRQLALNPVLRNELAAHCAAYVRDVHTAQNNYREMTHIMEDIVRNGATQ</sequence>
<reference evidence="1 2" key="1">
    <citation type="submission" date="2022-08" db="EMBL/GenBank/DDBJ databases">
        <title>Genome Sequence of the sulphate-reducing bacterium, Pseudodesulfovibrio sp. SYK.</title>
        <authorList>
            <person name="Kondo R."/>
            <person name="Kataoka T."/>
        </authorList>
    </citation>
    <scope>NUCLEOTIDE SEQUENCE [LARGE SCALE GENOMIC DNA]</scope>
    <source>
        <strain evidence="1 2">SYK</strain>
    </source>
</reference>
<dbReference type="PANTHER" id="PTHR45947">
    <property type="entry name" value="SULFOQUINOVOSYL TRANSFERASE SQD2"/>
    <property type="match status" value="1"/>
</dbReference>